<dbReference type="PROSITE" id="PS01039">
    <property type="entry name" value="SBP_BACTERIAL_3"/>
    <property type="match status" value="1"/>
</dbReference>
<evidence type="ECO:0000256" key="4">
    <source>
        <dbReference type="RuleBase" id="RU003744"/>
    </source>
</evidence>
<reference evidence="8" key="1">
    <citation type="submission" date="2016-12" db="EMBL/GenBank/DDBJ databases">
        <title>Complete Genome Sequence of Beggiatoa leptomitiformis D-401.</title>
        <authorList>
            <person name="Fomenkov A."/>
            <person name="Vincze T."/>
            <person name="Grabovich M."/>
            <person name="Anton B.P."/>
            <person name="Dubinina G."/>
            <person name="Orlova M."/>
            <person name="Belousova E."/>
            <person name="Roberts R.J."/>
        </authorList>
    </citation>
    <scope>NUCLEOTIDE SEQUENCE [LARGE SCALE GENOMIC DNA]</scope>
    <source>
        <strain evidence="8">D-401</strain>
    </source>
</reference>
<dbReference type="SMART" id="SM00062">
    <property type="entry name" value="PBPb"/>
    <property type="match status" value="1"/>
</dbReference>
<gene>
    <name evidence="7" type="ORF">BLE401_04640</name>
</gene>
<dbReference type="RefSeq" id="WP_062147915.1">
    <property type="nucleotide sequence ID" value="NZ_CP012373.2"/>
</dbReference>
<dbReference type="PANTHER" id="PTHR35936:SF17">
    <property type="entry name" value="ARGININE-BINDING EXTRACELLULAR PROTEIN ARTP"/>
    <property type="match status" value="1"/>
</dbReference>
<comment type="similarity">
    <text evidence="2 4">Belongs to the bacterial solute-binding protein 3 family.</text>
</comment>
<feature type="transmembrane region" description="Helical" evidence="5">
    <location>
        <begin position="7"/>
        <end position="25"/>
    </location>
</feature>
<accession>A0A2N9YC66</accession>
<evidence type="ECO:0000256" key="1">
    <source>
        <dbReference type="ARBA" id="ARBA00004196"/>
    </source>
</evidence>
<proteinExistence type="inferred from homology"/>
<dbReference type="InterPro" id="IPR001638">
    <property type="entry name" value="Solute-binding_3/MltF_N"/>
</dbReference>
<keyword evidence="5" id="KW-1133">Transmembrane helix</keyword>
<evidence type="ECO:0000256" key="3">
    <source>
        <dbReference type="ARBA" id="ARBA00022729"/>
    </source>
</evidence>
<sequence>MKTIYKIIIVLLIIIGGVGLYQTFISVPPAPVVREHLVVVTEASYPPFNMRNEKGEIVGFDIDLINTLCDRVKIKCTMTTQNWDKIVSGLLTKQYDVIVNSMSITADRQLFLAFSDPYQSNRLAFIVPVASNIHYNKELKGKIIAVQKGTVSTRYLEAAANFGVLQVKQFETQNDAWNSLLNKEVDAVLTDKLLGYAWLKTAQAKDYAFTDEFIDFGDKIGIAFRKEDSALVKQFNAALADILRDGTYEKMNANYFPFSIY</sequence>
<dbReference type="PANTHER" id="PTHR35936">
    <property type="entry name" value="MEMBRANE-BOUND LYTIC MUREIN TRANSGLYCOSYLASE F"/>
    <property type="match status" value="1"/>
</dbReference>
<protein>
    <submittedName>
        <fullName evidence="7">Transporter substrate-binding domain-containing protein</fullName>
    </submittedName>
</protein>
<dbReference type="Proteomes" id="UP000234271">
    <property type="component" value="Chromosome"/>
</dbReference>
<keyword evidence="3" id="KW-0732">Signal</keyword>
<dbReference type="Pfam" id="PF00497">
    <property type="entry name" value="SBP_bac_3"/>
    <property type="match status" value="1"/>
</dbReference>
<dbReference type="STRING" id="288004.AL038_01385"/>
<dbReference type="OrthoDB" id="9768183at2"/>
<dbReference type="AlphaFoldDB" id="A0A2N9YC66"/>
<comment type="subcellular location">
    <subcellularLocation>
        <location evidence="1">Cell envelope</location>
    </subcellularLocation>
</comment>
<evidence type="ECO:0000256" key="5">
    <source>
        <dbReference type="SAM" id="Phobius"/>
    </source>
</evidence>
<keyword evidence="8" id="KW-1185">Reference proteome</keyword>
<dbReference type="InterPro" id="IPR018313">
    <property type="entry name" value="SBP_3_CS"/>
</dbReference>
<dbReference type="GO" id="GO:0030313">
    <property type="term" value="C:cell envelope"/>
    <property type="evidence" value="ECO:0007669"/>
    <property type="project" value="UniProtKB-SubCell"/>
</dbReference>
<evidence type="ECO:0000256" key="2">
    <source>
        <dbReference type="ARBA" id="ARBA00010333"/>
    </source>
</evidence>
<dbReference type="EMBL" id="CP018889">
    <property type="protein sequence ID" value="AUI68058.1"/>
    <property type="molecule type" value="Genomic_DNA"/>
</dbReference>
<evidence type="ECO:0000313" key="7">
    <source>
        <dbReference type="EMBL" id="AUI68058.1"/>
    </source>
</evidence>
<evidence type="ECO:0000259" key="6">
    <source>
        <dbReference type="SMART" id="SM00062"/>
    </source>
</evidence>
<organism evidence="7 8">
    <name type="scientific">Beggiatoa leptomitoformis</name>
    <dbReference type="NCBI Taxonomy" id="288004"/>
    <lineage>
        <taxon>Bacteria</taxon>
        <taxon>Pseudomonadati</taxon>
        <taxon>Pseudomonadota</taxon>
        <taxon>Gammaproteobacteria</taxon>
        <taxon>Thiotrichales</taxon>
        <taxon>Thiotrichaceae</taxon>
        <taxon>Beggiatoa</taxon>
    </lineage>
</organism>
<dbReference type="SUPFAM" id="SSF53850">
    <property type="entry name" value="Periplasmic binding protein-like II"/>
    <property type="match status" value="1"/>
</dbReference>
<feature type="domain" description="Solute-binding protein family 3/N-terminal" evidence="6">
    <location>
        <begin position="36"/>
        <end position="259"/>
    </location>
</feature>
<name>A0A2N9YC66_9GAMM</name>
<evidence type="ECO:0000313" key="8">
    <source>
        <dbReference type="Proteomes" id="UP000234271"/>
    </source>
</evidence>
<keyword evidence="5" id="KW-0472">Membrane</keyword>
<dbReference type="Gene3D" id="3.40.190.10">
    <property type="entry name" value="Periplasmic binding protein-like II"/>
    <property type="match status" value="2"/>
</dbReference>
<keyword evidence="5" id="KW-0812">Transmembrane</keyword>